<accession>A0ABR9PE42</accession>
<keyword evidence="6" id="KW-0472">Membrane</keyword>
<feature type="region of interest" description="Disordered" evidence="5">
    <location>
        <begin position="301"/>
        <end position="350"/>
    </location>
</feature>
<dbReference type="Gene3D" id="3.30.200.20">
    <property type="entry name" value="Phosphorylase Kinase, domain 1"/>
    <property type="match status" value="1"/>
</dbReference>
<keyword evidence="2" id="KW-0547">Nucleotide-binding</keyword>
<dbReference type="CDD" id="cd14014">
    <property type="entry name" value="STKc_PknB_like"/>
    <property type="match status" value="1"/>
</dbReference>
<dbReference type="InterPro" id="IPR000719">
    <property type="entry name" value="Prot_kinase_dom"/>
</dbReference>
<evidence type="ECO:0000313" key="8">
    <source>
        <dbReference type="EMBL" id="MBE3002087.1"/>
    </source>
</evidence>
<name>A0ABR9PE42_9ACTN</name>
<evidence type="ECO:0000313" key="9">
    <source>
        <dbReference type="Proteomes" id="UP000806528"/>
    </source>
</evidence>
<keyword evidence="4" id="KW-0067">ATP-binding</keyword>
<evidence type="ECO:0000256" key="1">
    <source>
        <dbReference type="ARBA" id="ARBA00022679"/>
    </source>
</evidence>
<proteinExistence type="predicted"/>
<sequence length="731" mass="77979">MLEAPQVVDVGSELGGYTLVRALGEGGFGTVFLGEDGRGRQGAVKVMHPRHATDADFRERFAREVELARQVSSFCTARVLGAAPHGSPPWVVTEYVAGQTLARAIAEEGPYEESALYRIAVSTATALAAIHAAGVVHRDFKPENIMVAPDGARVIDFGIARALEGTRASASALIGTPRYMAPEQFEGKDVTTAIDLFAWGAVIAYAATGADAFAGSSQASVMHRVLMDEPDLDGVPASLRPVLERCLAKDPAERPSSRVLLGWLLGYEDLGGGSSRLKGVGEGAGTTEVVDHGVVLSHGEGVGTGRISLPPRASAARPEGDAGGRGTGVPDGAGAGVGSTPDPDRNSGARPFLFQGREYVEPFALAEAMQVDWGGACAAVESAPQRQALRRWLPADSPVRALLARRPISPEETDRMVAHVIAHMGPELSPVYRDLDMGIDTLFDENGALADWTRQVERLWSKITAGLLEPLSLHHCTDPDGHGCVPGRPCERYIDAATSVREAHEVVEAYRAWSREASAPFTDDRLVFEVDVLDVLNEVNVEGQGGTVEELVELATLFLPRGRTAAAVSEAVRRVPDERRRLVAAVLARENLPLGRMQEAKHDLLSRSKNEIRIWGRSIPGIGGKIIELEQKFIYRRSSFLQIGLAAVCLLVLAPIAAVASEVLTASFVAVATVLILTSYVTSLRESDALPGFDRTRYSPAEGLRLLEQAEARLPEVAMPGSPYAASAAAD</sequence>
<evidence type="ECO:0000256" key="2">
    <source>
        <dbReference type="ARBA" id="ARBA00022741"/>
    </source>
</evidence>
<keyword evidence="6" id="KW-0812">Transmembrane</keyword>
<keyword evidence="1" id="KW-0808">Transferase</keyword>
<dbReference type="GO" id="GO:0004674">
    <property type="term" value="F:protein serine/threonine kinase activity"/>
    <property type="evidence" value="ECO:0007669"/>
    <property type="project" value="UniProtKB-KW"/>
</dbReference>
<evidence type="ECO:0000256" key="5">
    <source>
        <dbReference type="SAM" id="MobiDB-lite"/>
    </source>
</evidence>
<dbReference type="EMBL" id="JADBGI010000034">
    <property type="protein sequence ID" value="MBE3002087.1"/>
    <property type="molecule type" value="Genomic_DNA"/>
</dbReference>
<feature type="transmembrane region" description="Helical" evidence="6">
    <location>
        <begin position="640"/>
        <end position="658"/>
    </location>
</feature>
<evidence type="ECO:0000256" key="6">
    <source>
        <dbReference type="SAM" id="Phobius"/>
    </source>
</evidence>
<dbReference type="PROSITE" id="PS00108">
    <property type="entry name" value="PROTEIN_KINASE_ST"/>
    <property type="match status" value="1"/>
</dbReference>
<gene>
    <name evidence="8" type="ORF">IDM40_25800</name>
</gene>
<feature type="transmembrane region" description="Helical" evidence="6">
    <location>
        <begin position="664"/>
        <end position="682"/>
    </location>
</feature>
<dbReference type="PANTHER" id="PTHR43289">
    <property type="entry name" value="MITOGEN-ACTIVATED PROTEIN KINASE KINASE KINASE 20-RELATED"/>
    <property type="match status" value="1"/>
</dbReference>
<dbReference type="PANTHER" id="PTHR43289:SF34">
    <property type="entry name" value="SERINE_THREONINE-PROTEIN KINASE YBDM-RELATED"/>
    <property type="match status" value="1"/>
</dbReference>
<dbReference type="Gene3D" id="1.10.510.10">
    <property type="entry name" value="Transferase(Phosphotransferase) domain 1"/>
    <property type="match status" value="1"/>
</dbReference>
<dbReference type="Pfam" id="PF00069">
    <property type="entry name" value="Pkinase"/>
    <property type="match status" value="1"/>
</dbReference>
<dbReference type="PROSITE" id="PS50011">
    <property type="entry name" value="PROTEIN_KINASE_DOM"/>
    <property type="match status" value="1"/>
</dbReference>
<dbReference type="InterPro" id="IPR011009">
    <property type="entry name" value="Kinase-like_dom_sf"/>
</dbReference>
<comment type="caution">
    <text evidence="8">The sequence shown here is derived from an EMBL/GenBank/DDBJ whole genome shotgun (WGS) entry which is preliminary data.</text>
</comment>
<keyword evidence="8" id="KW-0723">Serine/threonine-protein kinase</keyword>
<organism evidence="8 9">
    <name type="scientific">Nocardiopsis coralli</name>
    <dbReference type="NCBI Taxonomy" id="2772213"/>
    <lineage>
        <taxon>Bacteria</taxon>
        <taxon>Bacillati</taxon>
        <taxon>Actinomycetota</taxon>
        <taxon>Actinomycetes</taxon>
        <taxon>Streptosporangiales</taxon>
        <taxon>Nocardiopsidaceae</taxon>
        <taxon>Nocardiopsis</taxon>
    </lineage>
</organism>
<protein>
    <submittedName>
        <fullName evidence="8">Serine/threonine protein kinase</fullName>
    </submittedName>
</protein>
<feature type="compositionally biased region" description="Gly residues" evidence="5">
    <location>
        <begin position="321"/>
        <end position="337"/>
    </location>
</feature>
<keyword evidence="9" id="KW-1185">Reference proteome</keyword>
<reference evidence="8 9" key="1">
    <citation type="submission" date="2020-09" db="EMBL/GenBank/DDBJ databases">
        <title>Diversity and distribution of actinomycetes associated with coral in the coast of Hainan.</title>
        <authorList>
            <person name="Li F."/>
        </authorList>
    </citation>
    <scope>NUCLEOTIDE SEQUENCE [LARGE SCALE GENOMIC DNA]</scope>
    <source>
        <strain evidence="8 9">HNM0947</strain>
    </source>
</reference>
<keyword evidence="6" id="KW-1133">Transmembrane helix</keyword>
<evidence type="ECO:0000256" key="4">
    <source>
        <dbReference type="ARBA" id="ARBA00022840"/>
    </source>
</evidence>
<dbReference type="RefSeq" id="WP_193124678.1">
    <property type="nucleotide sequence ID" value="NZ_JADBGI010000034.1"/>
</dbReference>
<feature type="domain" description="Protein kinase" evidence="7">
    <location>
        <begin position="17"/>
        <end position="270"/>
    </location>
</feature>
<evidence type="ECO:0000256" key="3">
    <source>
        <dbReference type="ARBA" id="ARBA00022777"/>
    </source>
</evidence>
<dbReference type="Proteomes" id="UP000806528">
    <property type="component" value="Unassembled WGS sequence"/>
</dbReference>
<dbReference type="InterPro" id="IPR008271">
    <property type="entry name" value="Ser/Thr_kinase_AS"/>
</dbReference>
<keyword evidence="3 8" id="KW-0418">Kinase</keyword>
<dbReference type="SUPFAM" id="SSF56112">
    <property type="entry name" value="Protein kinase-like (PK-like)"/>
    <property type="match status" value="1"/>
</dbReference>
<evidence type="ECO:0000259" key="7">
    <source>
        <dbReference type="PROSITE" id="PS50011"/>
    </source>
</evidence>